<gene>
    <name evidence="1" type="ORF">KM029_10230</name>
</gene>
<dbReference type="EMBL" id="CP076128">
    <property type="protein sequence ID" value="QWG05759.1"/>
    <property type="molecule type" value="Genomic_DNA"/>
</dbReference>
<organism evidence="1 2">
    <name type="scientific">Flammeovirga kamogawensis</name>
    <dbReference type="NCBI Taxonomy" id="373891"/>
    <lineage>
        <taxon>Bacteria</taxon>
        <taxon>Pseudomonadati</taxon>
        <taxon>Bacteroidota</taxon>
        <taxon>Cytophagia</taxon>
        <taxon>Cytophagales</taxon>
        <taxon>Flammeovirgaceae</taxon>
        <taxon>Flammeovirga</taxon>
    </lineage>
</organism>
<protein>
    <recommendedName>
        <fullName evidence="3">PKD domain-containing protein</fullName>
    </recommendedName>
</protein>
<keyword evidence="2" id="KW-1185">Reference proteome</keyword>
<proteinExistence type="predicted"/>
<evidence type="ECO:0008006" key="3">
    <source>
        <dbReference type="Google" id="ProtNLM"/>
    </source>
</evidence>
<sequence length="126" mass="14214">MQKVAFGVLCFFFTSISINFIDETTTVKASNSIVTIRSSPEINGGTVIFKWDILDNEKYLNPVEVVFDGEKYSYRGAGTETIKNLSNGTYKVEITLLDQENEMNCNSYTKEIKIHEGEIININLSL</sequence>
<evidence type="ECO:0000313" key="1">
    <source>
        <dbReference type="EMBL" id="QWG05759.1"/>
    </source>
</evidence>
<evidence type="ECO:0000313" key="2">
    <source>
        <dbReference type="Proteomes" id="UP000682802"/>
    </source>
</evidence>
<accession>A0ABX8GQR6</accession>
<name>A0ABX8GQR6_9BACT</name>
<dbReference type="Proteomes" id="UP000682802">
    <property type="component" value="Chromosome 1"/>
</dbReference>
<reference evidence="1 2" key="1">
    <citation type="submission" date="2021-05" db="EMBL/GenBank/DDBJ databases">
        <title>Comparative genomic studies on the polysaccharide-degrading batcterial strains of the Flammeovirga genus.</title>
        <authorList>
            <person name="Zewei F."/>
            <person name="Zheng Z."/>
            <person name="Yu L."/>
            <person name="Ruyue G."/>
            <person name="Yanhong M."/>
            <person name="Yuanyuan C."/>
            <person name="Jingyan G."/>
            <person name="Wenjun H."/>
        </authorList>
    </citation>
    <scope>NUCLEOTIDE SEQUENCE [LARGE SCALE GENOMIC DNA]</scope>
    <source>
        <strain evidence="1 2">YS10</strain>
    </source>
</reference>
<dbReference type="RefSeq" id="WP_144073201.1">
    <property type="nucleotide sequence ID" value="NZ_CP076128.1"/>
</dbReference>